<evidence type="ECO:0000256" key="7">
    <source>
        <dbReference type="ARBA" id="ARBA00023134"/>
    </source>
</evidence>
<feature type="binding site" evidence="8">
    <location>
        <position position="15"/>
    </location>
    <ligand>
        <name>Mg(2+)</name>
        <dbReference type="ChEBI" id="CHEBI:18420"/>
    </ligand>
</feature>
<dbReference type="NCBIfam" id="NF002223">
    <property type="entry name" value="PRK01117.1"/>
    <property type="match status" value="1"/>
</dbReference>
<comment type="similarity">
    <text evidence="8 10">Belongs to the adenylosuccinate synthetase family.</text>
</comment>
<feature type="active site" evidence="9">
    <location>
        <position position="142"/>
    </location>
</feature>
<dbReference type="InterPro" id="IPR042109">
    <property type="entry name" value="Adenylosuccinate_synth_dom1"/>
</dbReference>
<dbReference type="FunFam" id="1.10.300.10:FF:000001">
    <property type="entry name" value="Adenylosuccinate synthetase"/>
    <property type="match status" value="1"/>
</dbReference>
<keyword evidence="4 8" id="KW-0547">Nucleotide-binding</keyword>
<feature type="binding site" evidence="8">
    <location>
        <begin position="42"/>
        <end position="44"/>
    </location>
    <ligand>
        <name>GTP</name>
        <dbReference type="ChEBI" id="CHEBI:37565"/>
    </ligand>
</feature>
<dbReference type="InterPro" id="IPR001114">
    <property type="entry name" value="Adenylosuccinate_synthetase"/>
</dbReference>
<dbReference type="GO" id="GO:0000287">
    <property type="term" value="F:magnesium ion binding"/>
    <property type="evidence" value="ECO:0007669"/>
    <property type="project" value="UniProtKB-UniRule"/>
</dbReference>
<reference evidence="11 12" key="1">
    <citation type="submission" date="2018-10" db="EMBL/GenBank/DDBJ databases">
        <title>Comparative functional genomics of the obligate endosymbiont Buchnera aphidicola.</title>
        <authorList>
            <person name="Chong R.A."/>
        </authorList>
    </citation>
    <scope>NUCLEOTIDE SEQUENCE [LARGE SCALE GENOMIC DNA]</scope>
    <source>
        <strain evidence="11 12">Aoe</strain>
    </source>
</reference>
<keyword evidence="3 8" id="KW-0479">Metal-binding</keyword>
<evidence type="ECO:0000256" key="3">
    <source>
        <dbReference type="ARBA" id="ARBA00022723"/>
    </source>
</evidence>
<feature type="active site" description="Proton donor" evidence="8">
    <location>
        <position position="43"/>
    </location>
</feature>
<comment type="cofactor">
    <cofactor evidence="8">
        <name>Mg(2+)</name>
        <dbReference type="ChEBI" id="CHEBI:18420"/>
    </cofactor>
    <text evidence="8">Binds 1 Mg(2+) ion per subunit.</text>
</comment>
<evidence type="ECO:0000256" key="2">
    <source>
        <dbReference type="ARBA" id="ARBA00022598"/>
    </source>
</evidence>
<dbReference type="Gene3D" id="3.40.440.10">
    <property type="entry name" value="Adenylosuccinate Synthetase, subunit A, domain 1"/>
    <property type="match status" value="1"/>
</dbReference>
<feature type="binding site" description="in other chain" evidence="8">
    <location>
        <position position="226"/>
    </location>
    <ligand>
        <name>IMP</name>
        <dbReference type="ChEBI" id="CHEBI:58053"/>
        <note>ligand shared between dimeric partners</note>
    </ligand>
</feature>
<dbReference type="NCBIfam" id="TIGR00184">
    <property type="entry name" value="purA"/>
    <property type="match status" value="1"/>
</dbReference>
<dbReference type="OrthoDB" id="9807553at2"/>
<sequence>MKNKRMVILGMQWGDEGKGKIVDLLTKFVDYVVRYQGGHNAGHSIVLNNKKTVLHIVPSGILNKNVICVISNGVVLSPCNFVKEISILEKKGISVKNRLFLSESIPLLLEYHVAMDKAREKNLDLQSIGTTGRGIGPAYEDKIARRCLRIGDLKDINYFQNHVKRNIDYYNFQLTNFYQSKKIEYTTVINELHEHRKYLLSLVIDVHSTLHKMIKKKKNIIFEGAQGSLLDIDHGTYPYVTSSNSTIGSVFSGTGMGLSAINYILGIVKSYTTRVGNGPFPTEQFGTIANSICKIGNEFGSTTGRKRRVGWLDLVLVKYAVKLNSLNGICLTKIDVLDTIKVINICIGYKHIKTGKKIYSIPCSINDWKNIVPIYKKFLGWNKSTVGITEWNLLPDSAKDYIKYIESILKVPVVIISTGPAREDTIFIKKNF</sequence>
<protein>
    <recommendedName>
        <fullName evidence="8 10">Adenylosuccinate synthetase</fullName>
        <shortName evidence="8">AMPSase</shortName>
        <shortName evidence="8">AdSS</shortName>
        <ecNumber evidence="8 10">6.3.4.4</ecNumber>
    </recommendedName>
    <alternativeName>
        <fullName evidence="8">IMP--aspartate ligase</fullName>
    </alternativeName>
</protein>
<evidence type="ECO:0000256" key="1">
    <source>
        <dbReference type="ARBA" id="ARBA00011738"/>
    </source>
</evidence>
<dbReference type="InterPro" id="IPR033128">
    <property type="entry name" value="Adenylosuccin_syn_Lys_AS"/>
</dbReference>
<organism evidence="11 12">
    <name type="scientific">Buchnera aphidicola</name>
    <name type="common">Anoecia oenotherae</name>
    <dbReference type="NCBI Taxonomy" id="1241833"/>
    <lineage>
        <taxon>Bacteria</taxon>
        <taxon>Pseudomonadati</taxon>
        <taxon>Pseudomonadota</taxon>
        <taxon>Gammaproteobacteria</taxon>
        <taxon>Enterobacterales</taxon>
        <taxon>Erwiniaceae</taxon>
        <taxon>Buchnera</taxon>
    </lineage>
</organism>
<feature type="binding site" evidence="8">
    <location>
        <position position="145"/>
    </location>
    <ligand>
        <name>IMP</name>
        <dbReference type="ChEBI" id="CHEBI:58053"/>
        <note>ligand shared between dimeric partners</note>
    </ligand>
</feature>
<keyword evidence="5 8" id="KW-0658">Purine biosynthesis</keyword>
<dbReference type="Pfam" id="PF00709">
    <property type="entry name" value="Adenylsucc_synt"/>
    <property type="match status" value="1"/>
</dbReference>
<comment type="function">
    <text evidence="8">Plays an important role in the de novo pathway of purine nucleotide biosynthesis. Catalyzes the first committed step in the biosynthesis of AMP from IMP.</text>
</comment>
<feature type="binding site" description="in other chain" evidence="8">
    <location>
        <position position="241"/>
    </location>
    <ligand>
        <name>IMP</name>
        <dbReference type="ChEBI" id="CHEBI:58053"/>
        <note>ligand shared between dimeric partners</note>
    </ligand>
</feature>
<dbReference type="InterPro" id="IPR042111">
    <property type="entry name" value="Adenylosuccinate_synth_dom3"/>
</dbReference>
<evidence type="ECO:0000256" key="8">
    <source>
        <dbReference type="HAMAP-Rule" id="MF_00011"/>
    </source>
</evidence>
<dbReference type="FunFam" id="3.90.170.10:FF:000001">
    <property type="entry name" value="Adenylosuccinate synthetase"/>
    <property type="match status" value="1"/>
</dbReference>
<comment type="subcellular location">
    <subcellularLocation>
        <location evidence="8">Cytoplasm</location>
    </subcellularLocation>
</comment>
<keyword evidence="12" id="KW-1185">Reference proteome</keyword>
<dbReference type="GO" id="GO:0046040">
    <property type="term" value="P:IMP metabolic process"/>
    <property type="evidence" value="ECO:0007669"/>
    <property type="project" value="TreeGrafter"/>
</dbReference>
<proteinExistence type="inferred from homology"/>
<comment type="subunit">
    <text evidence="1 8">Homodimer.</text>
</comment>
<evidence type="ECO:0000256" key="6">
    <source>
        <dbReference type="ARBA" id="ARBA00022842"/>
    </source>
</evidence>
<comment type="catalytic activity">
    <reaction evidence="8 10">
        <text>IMP + L-aspartate + GTP = N(6)-(1,2-dicarboxyethyl)-AMP + GDP + phosphate + 2 H(+)</text>
        <dbReference type="Rhea" id="RHEA:15753"/>
        <dbReference type="ChEBI" id="CHEBI:15378"/>
        <dbReference type="ChEBI" id="CHEBI:29991"/>
        <dbReference type="ChEBI" id="CHEBI:37565"/>
        <dbReference type="ChEBI" id="CHEBI:43474"/>
        <dbReference type="ChEBI" id="CHEBI:57567"/>
        <dbReference type="ChEBI" id="CHEBI:58053"/>
        <dbReference type="ChEBI" id="CHEBI:58189"/>
        <dbReference type="EC" id="6.3.4.4"/>
    </reaction>
</comment>
<dbReference type="InterPro" id="IPR042110">
    <property type="entry name" value="Adenylosuccinate_synth_dom2"/>
</dbReference>
<dbReference type="PANTHER" id="PTHR11846">
    <property type="entry name" value="ADENYLOSUCCINATE SYNTHETASE"/>
    <property type="match status" value="1"/>
</dbReference>
<dbReference type="GO" id="GO:0044208">
    <property type="term" value="P:'de novo' AMP biosynthetic process"/>
    <property type="evidence" value="ECO:0007669"/>
    <property type="project" value="UniProtKB-UniRule"/>
</dbReference>
<dbReference type="AlphaFoldDB" id="A0A4D6Y550"/>
<dbReference type="CDD" id="cd03108">
    <property type="entry name" value="AdSS"/>
    <property type="match status" value="1"/>
</dbReference>
<dbReference type="EMBL" id="CP033012">
    <property type="protein sequence ID" value="QCI19555.1"/>
    <property type="molecule type" value="Genomic_DNA"/>
</dbReference>
<name>A0A4D6Y550_9GAMM</name>
<dbReference type="Gene3D" id="1.10.300.10">
    <property type="entry name" value="Adenylosuccinate Synthetase, subunit A, domain 2"/>
    <property type="match status" value="1"/>
</dbReference>
<dbReference type="GO" id="GO:0004019">
    <property type="term" value="F:adenylosuccinate synthase activity"/>
    <property type="evidence" value="ECO:0007669"/>
    <property type="project" value="UniProtKB-UniRule"/>
</dbReference>
<feature type="binding site" evidence="8">
    <location>
        <begin position="301"/>
        <end position="307"/>
    </location>
    <ligand>
        <name>substrate</name>
    </ligand>
</feature>
<dbReference type="SMART" id="SM00788">
    <property type="entry name" value="Adenylsucc_synt"/>
    <property type="match status" value="1"/>
</dbReference>
<keyword evidence="2 8" id="KW-0436">Ligase</keyword>
<keyword evidence="8" id="KW-0963">Cytoplasm</keyword>
<evidence type="ECO:0000256" key="9">
    <source>
        <dbReference type="PROSITE-ProRule" id="PRU10134"/>
    </source>
</evidence>
<evidence type="ECO:0000256" key="4">
    <source>
        <dbReference type="ARBA" id="ARBA00022741"/>
    </source>
</evidence>
<dbReference type="PROSITE" id="PS01266">
    <property type="entry name" value="ADENYLOSUCCIN_SYN_1"/>
    <property type="match status" value="1"/>
</dbReference>
<feature type="binding site" description="in other chain" evidence="8">
    <location>
        <position position="131"/>
    </location>
    <ligand>
        <name>IMP</name>
        <dbReference type="ChEBI" id="CHEBI:58053"/>
        <note>ligand shared between dimeric partners</note>
    </ligand>
</feature>
<feature type="binding site" evidence="8">
    <location>
        <begin position="417"/>
        <end position="419"/>
    </location>
    <ligand>
        <name>GTP</name>
        <dbReference type="ChEBI" id="CHEBI:37565"/>
    </ligand>
</feature>
<dbReference type="InterPro" id="IPR027417">
    <property type="entry name" value="P-loop_NTPase"/>
</dbReference>
<feature type="binding site" description="in other chain" evidence="8">
    <location>
        <position position="305"/>
    </location>
    <ligand>
        <name>IMP</name>
        <dbReference type="ChEBI" id="CHEBI:58053"/>
        <note>ligand shared between dimeric partners</note>
    </ligand>
</feature>
<evidence type="ECO:0000256" key="5">
    <source>
        <dbReference type="ARBA" id="ARBA00022755"/>
    </source>
</evidence>
<evidence type="ECO:0000313" key="11">
    <source>
        <dbReference type="EMBL" id="QCI19555.1"/>
    </source>
</evidence>
<keyword evidence="7 8" id="KW-0342">GTP-binding</keyword>
<dbReference type="HAMAP" id="MF_00011">
    <property type="entry name" value="Adenylosucc_synth"/>
    <property type="match status" value="1"/>
</dbReference>
<feature type="binding site" evidence="8">
    <location>
        <position position="307"/>
    </location>
    <ligand>
        <name>GTP</name>
        <dbReference type="ChEBI" id="CHEBI:37565"/>
    </ligand>
</feature>
<dbReference type="EC" id="6.3.4.4" evidence="8 10"/>
<comment type="pathway">
    <text evidence="8 10">Purine metabolism; AMP biosynthesis via de novo pathway; AMP from IMP: step 1/2.</text>
</comment>
<dbReference type="PANTHER" id="PTHR11846:SF0">
    <property type="entry name" value="ADENYLOSUCCINATE SYNTHETASE"/>
    <property type="match status" value="1"/>
</dbReference>
<evidence type="ECO:0000313" key="12">
    <source>
        <dbReference type="Proteomes" id="UP000298677"/>
    </source>
</evidence>
<dbReference type="PROSITE" id="PS00513">
    <property type="entry name" value="ADENYLOSUCCIN_SYN_2"/>
    <property type="match status" value="1"/>
</dbReference>
<feature type="binding site" evidence="8">
    <location>
        <begin position="333"/>
        <end position="335"/>
    </location>
    <ligand>
        <name>GTP</name>
        <dbReference type="ChEBI" id="CHEBI:37565"/>
    </ligand>
</feature>
<evidence type="ECO:0000256" key="10">
    <source>
        <dbReference type="RuleBase" id="RU000520"/>
    </source>
</evidence>
<dbReference type="InterPro" id="IPR018220">
    <property type="entry name" value="Adenylosuccin_syn_GTP-bd"/>
</dbReference>
<feature type="active site" description="Proton acceptor" evidence="8">
    <location>
        <position position="15"/>
    </location>
</feature>
<dbReference type="GO" id="GO:0005525">
    <property type="term" value="F:GTP binding"/>
    <property type="evidence" value="ECO:0007669"/>
    <property type="project" value="UniProtKB-UniRule"/>
</dbReference>
<dbReference type="SUPFAM" id="SSF52540">
    <property type="entry name" value="P-loop containing nucleoside triphosphate hydrolases"/>
    <property type="match status" value="1"/>
</dbReference>
<gene>
    <name evidence="8" type="primary">purA</name>
    <name evidence="11" type="ORF">D9V65_02305</name>
</gene>
<feature type="binding site" description="in other chain" evidence="8">
    <location>
        <begin position="40"/>
        <end position="43"/>
    </location>
    <ligand>
        <name>IMP</name>
        <dbReference type="ChEBI" id="CHEBI:58053"/>
        <note>ligand shared between dimeric partners</note>
    </ligand>
</feature>
<dbReference type="GO" id="GO:0005737">
    <property type="term" value="C:cytoplasm"/>
    <property type="evidence" value="ECO:0007669"/>
    <property type="project" value="UniProtKB-SubCell"/>
</dbReference>
<dbReference type="Gene3D" id="3.90.170.10">
    <property type="entry name" value="Adenylosuccinate Synthetase, subunit A, domain 3"/>
    <property type="match status" value="1"/>
</dbReference>
<accession>A0A4D6Y550</accession>
<feature type="binding site" evidence="8">
    <location>
        <begin position="14"/>
        <end position="20"/>
    </location>
    <ligand>
        <name>GTP</name>
        <dbReference type="ChEBI" id="CHEBI:37565"/>
    </ligand>
</feature>
<dbReference type="RefSeq" id="WP_158342109.1">
    <property type="nucleotide sequence ID" value="NZ_CP033012.1"/>
</dbReference>
<feature type="binding site" evidence="8">
    <location>
        <position position="42"/>
    </location>
    <ligand>
        <name>Mg(2+)</name>
        <dbReference type="ChEBI" id="CHEBI:18420"/>
    </ligand>
</feature>
<keyword evidence="6 8" id="KW-0460">Magnesium</keyword>
<dbReference type="Proteomes" id="UP000298677">
    <property type="component" value="Chromosome"/>
</dbReference>
<feature type="binding site" description="in other chain" evidence="8">
    <location>
        <begin position="15"/>
        <end position="18"/>
    </location>
    <ligand>
        <name>IMP</name>
        <dbReference type="ChEBI" id="CHEBI:58053"/>
        <note>ligand shared between dimeric partners</note>
    </ligand>
</feature>
<dbReference type="UniPathway" id="UPA00075">
    <property type="reaction ID" value="UER00335"/>
</dbReference>